<protein>
    <submittedName>
        <fullName evidence="2">Uncharacterized protein</fullName>
    </submittedName>
</protein>
<evidence type="ECO:0000313" key="2">
    <source>
        <dbReference type="EMBL" id="KAK2560343.1"/>
    </source>
</evidence>
<dbReference type="Proteomes" id="UP001249851">
    <property type="component" value="Unassembled WGS sequence"/>
</dbReference>
<feature type="region of interest" description="Disordered" evidence="1">
    <location>
        <begin position="1"/>
        <end position="29"/>
    </location>
</feature>
<reference evidence="2" key="2">
    <citation type="journal article" date="2023" name="Science">
        <title>Genomic signatures of disease resistance in endangered staghorn corals.</title>
        <authorList>
            <person name="Vollmer S.V."/>
            <person name="Selwyn J.D."/>
            <person name="Despard B.A."/>
            <person name="Roesel C.L."/>
        </authorList>
    </citation>
    <scope>NUCLEOTIDE SEQUENCE</scope>
    <source>
        <strain evidence="2">K2</strain>
    </source>
</reference>
<proteinExistence type="predicted"/>
<reference evidence="2" key="1">
    <citation type="journal article" date="2023" name="G3 (Bethesda)">
        <title>Whole genome assembly and annotation of the endangered Caribbean coral Acropora cervicornis.</title>
        <authorList>
            <person name="Selwyn J.D."/>
            <person name="Vollmer S.V."/>
        </authorList>
    </citation>
    <scope>NUCLEOTIDE SEQUENCE</scope>
    <source>
        <strain evidence="2">K2</strain>
    </source>
</reference>
<sequence>MIADEIAKYDDRSKASESSCWQNHEVPPFDESTKTKQLFTVVWLIWVLSKIKSLGSLAKNETGKIINVKINKGHREA</sequence>
<accession>A0AAD9V3X8</accession>
<evidence type="ECO:0000313" key="3">
    <source>
        <dbReference type="Proteomes" id="UP001249851"/>
    </source>
</evidence>
<comment type="caution">
    <text evidence="2">The sequence shown here is derived from an EMBL/GenBank/DDBJ whole genome shotgun (WGS) entry which is preliminary data.</text>
</comment>
<dbReference type="EMBL" id="JARQWQ010000036">
    <property type="protein sequence ID" value="KAK2560343.1"/>
    <property type="molecule type" value="Genomic_DNA"/>
</dbReference>
<name>A0AAD9V3X8_ACRCE</name>
<keyword evidence="3" id="KW-1185">Reference proteome</keyword>
<dbReference type="AlphaFoldDB" id="A0AAD9V3X8"/>
<organism evidence="2 3">
    <name type="scientific">Acropora cervicornis</name>
    <name type="common">Staghorn coral</name>
    <dbReference type="NCBI Taxonomy" id="6130"/>
    <lineage>
        <taxon>Eukaryota</taxon>
        <taxon>Metazoa</taxon>
        <taxon>Cnidaria</taxon>
        <taxon>Anthozoa</taxon>
        <taxon>Hexacorallia</taxon>
        <taxon>Scleractinia</taxon>
        <taxon>Astrocoeniina</taxon>
        <taxon>Acroporidae</taxon>
        <taxon>Acropora</taxon>
    </lineage>
</organism>
<feature type="compositionally biased region" description="Basic and acidic residues" evidence="1">
    <location>
        <begin position="1"/>
        <end position="15"/>
    </location>
</feature>
<evidence type="ECO:0000256" key="1">
    <source>
        <dbReference type="SAM" id="MobiDB-lite"/>
    </source>
</evidence>
<gene>
    <name evidence="2" type="ORF">P5673_016678</name>
</gene>